<sequence length="966" mass="112399">MSYISVLVFSLLICRSWTADQLRFPPSFMFGAASAAYQVEGAWNVSDKSPNMWDKLIHDRPELVADGSNGDVACDSYHLWRRDVEMCEELGLNMYRFSISWTRLLPSGFPNHISEDGKNYYNNLIDGLLEKGIQPMVTIFHFDLPQSLQDLGGWANPLITDWFADYAEVVFSLYADRVKYWLTINEPMMMCDGGYEELGAPYIDNPDVGRYLCNKNAMIAHAKAYRIYEKFYRDKYHGKISLPTLFFWFKPFTPEDQEVTDLTIDHWEGRYAHPIFSKEGGWPRKLEKLLNDIAKKEGYKRPRLPPFTPEEIQLVRGTYDYYALNHYTTRLVRRVQPGEQPGKWLFYGSSELNTIMDKDPSWGNTVVDWFSVYPPGLREQLNWLNATYDVKEVIITENGVPSLDPGLVDTQRLEYYRDYLEQVLLAIQDGVNVTGYTAWTLMDNFEWFSGYVPKYRLYAVDFSDPNRTRTPRESARYFSTVTRTLIFWASVSHSCGSDLRFPSWFKFGAASAAYQVEGAWNVSDKGESKWDRLTHRYSEMFANGSNGDDACNSYYLWERDIEMAAELGLQFYRFSISWPRLLPTGFANNISEDGKSYYNNLIDGLLEKGIEPIVTIYHWDMPQMFQDLGGWANPKISDWFAEYARVVYSLYGDRVKNWITINEPLVECDWYYGQGILTPERDRFVGPYICNKNLLLAHAKAYHVYDQEFRNDYNGKLSIANNLLWLNPYSDSEDYQELTETSRLFMTGRYTHPIFSKEGGWPSAVEEAVAKVSKEQGYRDTRLPPFTQEEIELIRGTFDYFAMNYYTSRMVRRPRPSEEIVKSAFSYIADLDAVLDIDPSWPFGHSKIMPIYPEGMREQMLWVTQQYGDIEILITENGYSTIGSDLNDDARISYIQDHLEQVILSIEEGVNVTGYTYWTIMDNFEWADGYNSKFGLYEVDFSVPERTRTPRKSAEYYAQVIKKRSL</sequence>
<name>A0ACC2QCF4_9NEOP</name>
<proteinExistence type="predicted"/>
<gene>
    <name evidence="1" type="ORF">PYW08_009062</name>
</gene>
<evidence type="ECO:0000313" key="1">
    <source>
        <dbReference type="EMBL" id="KAJ8710547.1"/>
    </source>
</evidence>
<accession>A0ACC2QCF4</accession>
<reference evidence="1" key="1">
    <citation type="submission" date="2023-03" db="EMBL/GenBank/DDBJ databases">
        <title>Chromosome-level genomes of two armyworms, Mythimna separata and Mythimna loreyi, provide insights into the biosynthesis and reception of sex pheromones.</title>
        <authorList>
            <person name="Zhao H."/>
        </authorList>
    </citation>
    <scope>NUCLEOTIDE SEQUENCE</scope>
    <source>
        <strain evidence="1">BeijingLab</strain>
    </source>
</reference>
<comment type="caution">
    <text evidence="1">The sequence shown here is derived from an EMBL/GenBank/DDBJ whole genome shotgun (WGS) entry which is preliminary data.</text>
</comment>
<evidence type="ECO:0000313" key="2">
    <source>
        <dbReference type="Proteomes" id="UP001231649"/>
    </source>
</evidence>
<protein>
    <submittedName>
        <fullName evidence="1">Uncharacterized protein</fullName>
    </submittedName>
</protein>
<keyword evidence="2" id="KW-1185">Reference proteome</keyword>
<organism evidence="1 2">
    <name type="scientific">Mythimna loreyi</name>
    <dbReference type="NCBI Taxonomy" id="667449"/>
    <lineage>
        <taxon>Eukaryota</taxon>
        <taxon>Metazoa</taxon>
        <taxon>Ecdysozoa</taxon>
        <taxon>Arthropoda</taxon>
        <taxon>Hexapoda</taxon>
        <taxon>Insecta</taxon>
        <taxon>Pterygota</taxon>
        <taxon>Neoptera</taxon>
        <taxon>Endopterygota</taxon>
        <taxon>Lepidoptera</taxon>
        <taxon>Glossata</taxon>
        <taxon>Ditrysia</taxon>
        <taxon>Noctuoidea</taxon>
        <taxon>Noctuidae</taxon>
        <taxon>Noctuinae</taxon>
        <taxon>Hadenini</taxon>
        <taxon>Mythimna</taxon>
    </lineage>
</organism>
<dbReference type="Proteomes" id="UP001231649">
    <property type="component" value="Chromosome 23"/>
</dbReference>
<dbReference type="EMBL" id="CM056799">
    <property type="protein sequence ID" value="KAJ8710547.1"/>
    <property type="molecule type" value="Genomic_DNA"/>
</dbReference>